<reference evidence="2" key="1">
    <citation type="submission" date="2021-04" db="EMBL/GenBank/DDBJ databases">
        <title>The complete genome sequence of Caulobacter sp. S6.</title>
        <authorList>
            <person name="Tang Y."/>
            <person name="Ouyang W."/>
            <person name="Liu Q."/>
            <person name="Huang B."/>
            <person name="Guo Z."/>
            <person name="Lei P."/>
        </authorList>
    </citation>
    <scope>NUCLEOTIDE SEQUENCE</scope>
    <source>
        <strain evidence="2">S6</strain>
    </source>
</reference>
<protein>
    <recommendedName>
        <fullName evidence="4">Cysteine rich repeat-containing protein</fullName>
    </recommendedName>
</protein>
<feature type="signal peptide" evidence="1">
    <location>
        <begin position="1"/>
        <end position="21"/>
    </location>
</feature>
<dbReference type="Proteomes" id="UP000676409">
    <property type="component" value="Chromosome"/>
</dbReference>
<name>A0A975FZW7_9CAUL</name>
<proteinExistence type="predicted"/>
<evidence type="ECO:0000313" key="2">
    <source>
        <dbReference type="EMBL" id="QUD87938.1"/>
    </source>
</evidence>
<accession>A0A975FZW7</accession>
<dbReference type="KEGG" id="caul:KCG34_23350"/>
<feature type="chain" id="PRO_5037515114" description="Cysteine rich repeat-containing protein" evidence="1">
    <location>
        <begin position="22"/>
        <end position="88"/>
    </location>
</feature>
<evidence type="ECO:0000313" key="3">
    <source>
        <dbReference type="Proteomes" id="UP000676409"/>
    </source>
</evidence>
<dbReference type="EMBL" id="CP073078">
    <property type="protein sequence ID" value="QUD87938.1"/>
    <property type="molecule type" value="Genomic_DNA"/>
</dbReference>
<evidence type="ECO:0000256" key="1">
    <source>
        <dbReference type="SAM" id="SignalP"/>
    </source>
</evidence>
<dbReference type="RefSeq" id="WP_211937989.1">
    <property type="nucleotide sequence ID" value="NZ_CP073078.1"/>
</dbReference>
<gene>
    <name evidence="2" type="ORF">KCG34_23350</name>
</gene>
<keyword evidence="1" id="KW-0732">Signal</keyword>
<dbReference type="AlphaFoldDB" id="A0A975FZW7"/>
<sequence length="88" mass="9156">MRRIACSLALAALALTGAAQAQTAPQSPRQACMASARALCPSEVAALDRQAVKLCLWKNLDKVSPECRDAIKAARAKQEGGATPAQGH</sequence>
<evidence type="ECO:0008006" key="4">
    <source>
        <dbReference type="Google" id="ProtNLM"/>
    </source>
</evidence>
<organism evidence="2 3">
    <name type="scientific">Phenylobacterium montanum</name>
    <dbReference type="NCBI Taxonomy" id="2823693"/>
    <lineage>
        <taxon>Bacteria</taxon>
        <taxon>Pseudomonadati</taxon>
        <taxon>Pseudomonadota</taxon>
        <taxon>Alphaproteobacteria</taxon>
        <taxon>Caulobacterales</taxon>
        <taxon>Caulobacteraceae</taxon>
        <taxon>Phenylobacterium</taxon>
    </lineage>
</organism>
<keyword evidence="3" id="KW-1185">Reference proteome</keyword>